<dbReference type="Proteomes" id="UP001054945">
    <property type="component" value="Unassembled WGS sequence"/>
</dbReference>
<proteinExistence type="predicted"/>
<sequence>MRRRCGSGMVSARASSGVGSWRICPRGGASCDDPSPLLRVVGGKDLSGLKGDGNVRGVGSGGSHGIAPGLGSDWVLAVVEMARKEKFWEFSGNNGKR</sequence>
<gene>
    <name evidence="1" type="ORF">CEXT_507271</name>
</gene>
<evidence type="ECO:0000313" key="1">
    <source>
        <dbReference type="EMBL" id="GIX68254.1"/>
    </source>
</evidence>
<dbReference type="AlphaFoldDB" id="A0AAV4M885"/>
<keyword evidence="2" id="KW-1185">Reference proteome</keyword>
<dbReference type="EMBL" id="BPLR01019472">
    <property type="protein sequence ID" value="GIX68254.1"/>
    <property type="molecule type" value="Genomic_DNA"/>
</dbReference>
<evidence type="ECO:0000313" key="2">
    <source>
        <dbReference type="Proteomes" id="UP001054945"/>
    </source>
</evidence>
<comment type="caution">
    <text evidence="1">The sequence shown here is derived from an EMBL/GenBank/DDBJ whole genome shotgun (WGS) entry which is preliminary data.</text>
</comment>
<reference evidence="1 2" key="1">
    <citation type="submission" date="2021-06" db="EMBL/GenBank/DDBJ databases">
        <title>Caerostris extrusa draft genome.</title>
        <authorList>
            <person name="Kono N."/>
            <person name="Arakawa K."/>
        </authorList>
    </citation>
    <scope>NUCLEOTIDE SEQUENCE [LARGE SCALE GENOMIC DNA]</scope>
</reference>
<name>A0AAV4M885_CAEEX</name>
<organism evidence="1 2">
    <name type="scientific">Caerostris extrusa</name>
    <name type="common">Bark spider</name>
    <name type="synonym">Caerostris bankana</name>
    <dbReference type="NCBI Taxonomy" id="172846"/>
    <lineage>
        <taxon>Eukaryota</taxon>
        <taxon>Metazoa</taxon>
        <taxon>Ecdysozoa</taxon>
        <taxon>Arthropoda</taxon>
        <taxon>Chelicerata</taxon>
        <taxon>Arachnida</taxon>
        <taxon>Araneae</taxon>
        <taxon>Araneomorphae</taxon>
        <taxon>Entelegynae</taxon>
        <taxon>Araneoidea</taxon>
        <taxon>Araneidae</taxon>
        <taxon>Caerostris</taxon>
    </lineage>
</organism>
<accession>A0AAV4M885</accession>
<protein>
    <submittedName>
        <fullName evidence="1">Uncharacterized protein</fullName>
    </submittedName>
</protein>